<dbReference type="Gene3D" id="3.40.50.1820">
    <property type="entry name" value="alpha/beta hydrolase"/>
    <property type="match status" value="1"/>
</dbReference>
<dbReference type="Pfam" id="PF00561">
    <property type="entry name" value="Abhydrolase_1"/>
    <property type="match status" value="1"/>
</dbReference>
<comment type="caution">
    <text evidence="2">The sequence shown here is derived from an EMBL/GenBank/DDBJ whole genome shotgun (WGS) entry which is preliminary data.</text>
</comment>
<dbReference type="GO" id="GO:0016020">
    <property type="term" value="C:membrane"/>
    <property type="evidence" value="ECO:0007669"/>
    <property type="project" value="TreeGrafter"/>
</dbReference>
<gene>
    <name evidence="2" type="ORF">HLH29_11675</name>
</gene>
<dbReference type="PANTHER" id="PTHR43798">
    <property type="entry name" value="MONOACYLGLYCEROL LIPASE"/>
    <property type="match status" value="1"/>
</dbReference>
<dbReference type="EMBL" id="JABEQL010000014">
    <property type="protein sequence ID" value="MBB2179822.1"/>
    <property type="molecule type" value="Genomic_DNA"/>
</dbReference>
<dbReference type="Proteomes" id="UP000525623">
    <property type="component" value="Unassembled WGS sequence"/>
</dbReference>
<dbReference type="InterPro" id="IPR029058">
    <property type="entry name" value="AB_hydrolase_fold"/>
</dbReference>
<proteinExistence type="predicted"/>
<evidence type="ECO:0000313" key="3">
    <source>
        <dbReference type="Proteomes" id="UP000525623"/>
    </source>
</evidence>
<name>A0A7W4JEZ8_9PROT</name>
<evidence type="ECO:0000313" key="2">
    <source>
        <dbReference type="EMBL" id="MBB2179822.1"/>
    </source>
</evidence>
<dbReference type="PRINTS" id="PR00412">
    <property type="entry name" value="EPOXHYDRLASE"/>
</dbReference>
<accession>A0A7W4JEZ8</accession>
<keyword evidence="2" id="KW-0378">Hydrolase</keyword>
<dbReference type="PANTHER" id="PTHR43798:SF33">
    <property type="entry name" value="HYDROLASE, PUTATIVE (AFU_ORTHOLOGUE AFUA_2G14860)-RELATED"/>
    <property type="match status" value="1"/>
</dbReference>
<reference evidence="2 3" key="1">
    <citation type="submission" date="2020-04" db="EMBL/GenBank/DDBJ databases">
        <title>Description of novel Gluconacetobacter.</title>
        <authorList>
            <person name="Sombolestani A."/>
        </authorList>
    </citation>
    <scope>NUCLEOTIDE SEQUENCE [LARGE SCALE GENOMIC DNA]</scope>
    <source>
        <strain evidence="2 3">LMG 27725</strain>
    </source>
</reference>
<dbReference type="PRINTS" id="PR00111">
    <property type="entry name" value="ABHYDROLASE"/>
</dbReference>
<dbReference type="InterPro" id="IPR000639">
    <property type="entry name" value="Epox_hydrolase-like"/>
</dbReference>
<dbReference type="InterPro" id="IPR000073">
    <property type="entry name" value="AB_hydrolase_1"/>
</dbReference>
<dbReference type="GO" id="GO:0047372">
    <property type="term" value="F:monoacylglycerol lipase activity"/>
    <property type="evidence" value="ECO:0007669"/>
    <property type="project" value="TreeGrafter"/>
</dbReference>
<protein>
    <submittedName>
        <fullName evidence="2">Alpha/beta fold hydrolase</fullName>
    </submittedName>
</protein>
<dbReference type="RefSeq" id="WP_182966946.1">
    <property type="nucleotide sequence ID" value="NZ_BAABGC010000017.1"/>
</dbReference>
<dbReference type="GO" id="GO:0046464">
    <property type="term" value="P:acylglycerol catabolic process"/>
    <property type="evidence" value="ECO:0007669"/>
    <property type="project" value="TreeGrafter"/>
</dbReference>
<sequence length="259" mass="27743">MTLSNLNIVRGGPTEGGTVILIHAVGLDLTYWDRQIEALTAHYHVVALDLPGHGRSACASHSGSIADLAHDVAMMIDDLGPLAVHVVGHSFGGMIAQELAISYPDRVRSLTLAATAASFSEEVRDYLRGHGTAVRAQGMIAALPSLPLSLAGSTLQRRPDLLDRLTKTTLAMDSDVYAAAWSEIADFDAADRLRRIRCPSLLLVGDEDRNTPPDSNSVIARAISGAAMVVIPGASHMVPMEAAERFNEELLRFLRTVET</sequence>
<dbReference type="AlphaFoldDB" id="A0A7W4JEZ8"/>
<feature type="domain" description="AB hydrolase-1" evidence="1">
    <location>
        <begin position="18"/>
        <end position="242"/>
    </location>
</feature>
<dbReference type="InterPro" id="IPR050266">
    <property type="entry name" value="AB_hydrolase_sf"/>
</dbReference>
<evidence type="ECO:0000259" key="1">
    <source>
        <dbReference type="Pfam" id="PF00561"/>
    </source>
</evidence>
<organism evidence="2 3">
    <name type="scientific">Gluconacetobacter tumulicola</name>
    <dbReference type="NCBI Taxonomy" id="1017177"/>
    <lineage>
        <taxon>Bacteria</taxon>
        <taxon>Pseudomonadati</taxon>
        <taxon>Pseudomonadota</taxon>
        <taxon>Alphaproteobacteria</taxon>
        <taxon>Acetobacterales</taxon>
        <taxon>Acetobacteraceae</taxon>
        <taxon>Gluconacetobacter</taxon>
    </lineage>
</organism>
<dbReference type="SUPFAM" id="SSF53474">
    <property type="entry name" value="alpha/beta-Hydrolases"/>
    <property type="match status" value="1"/>
</dbReference>
<keyword evidence="3" id="KW-1185">Reference proteome</keyword>